<dbReference type="NCBIfam" id="TIGR01766">
    <property type="entry name" value="IS200/IS605 family accessory protein TnpB-like domain"/>
    <property type="match status" value="1"/>
</dbReference>
<comment type="similarity">
    <text evidence="1">In the C-terminal section; belongs to the transposase 35 family.</text>
</comment>
<dbReference type="InterPro" id="IPR010095">
    <property type="entry name" value="Cas12f1-like_TNB"/>
</dbReference>
<feature type="domain" description="Probable transposase IS891/IS1136/IS1341" evidence="8">
    <location>
        <begin position="173"/>
        <end position="302"/>
    </location>
</feature>
<feature type="domain" description="Cas12f1-like TNB" evidence="9">
    <location>
        <begin position="314"/>
        <end position="380"/>
    </location>
</feature>
<dbReference type="EMBL" id="MXAL01000015">
    <property type="protein sequence ID" value="OWF31978.1"/>
    <property type="molecule type" value="Genomic_DNA"/>
</dbReference>
<feature type="domain" description="Transposase putative helix-turn-helix" evidence="10">
    <location>
        <begin position="3"/>
        <end position="47"/>
    </location>
</feature>
<keyword evidence="7" id="KW-0233">DNA recombination</keyword>
<reference evidence="11 12" key="1">
    <citation type="submission" date="2017-03" db="EMBL/GenBank/DDBJ databases">
        <title>Genome sequence of Lactobacillus kimchii KACC 12383.</title>
        <authorList>
            <person name="Chun J."/>
        </authorList>
    </citation>
    <scope>NUCLEOTIDE SEQUENCE [LARGE SCALE GENOMIC DNA]</scope>
    <source>
        <strain evidence="11 12">KACC 12383</strain>
    </source>
</reference>
<evidence type="ECO:0000259" key="9">
    <source>
        <dbReference type="Pfam" id="PF07282"/>
    </source>
</evidence>
<evidence type="ECO:0000256" key="1">
    <source>
        <dbReference type="ARBA" id="ARBA00008761"/>
    </source>
</evidence>
<dbReference type="Pfam" id="PF12323">
    <property type="entry name" value="HTH_OrfB_IS605"/>
    <property type="match status" value="1"/>
</dbReference>
<organism evidence="11 12">
    <name type="scientific">Companilactobacillus kimchii</name>
    <dbReference type="NCBI Taxonomy" id="2801452"/>
    <lineage>
        <taxon>Bacteria</taxon>
        <taxon>Bacillati</taxon>
        <taxon>Bacillota</taxon>
        <taxon>Bacilli</taxon>
        <taxon>Lactobacillales</taxon>
        <taxon>Lactobacillaceae</taxon>
        <taxon>Companilactobacillus</taxon>
    </lineage>
</organism>
<accession>A0A210P662</accession>
<dbReference type="PANTHER" id="PTHR30405:SF25">
    <property type="entry name" value="RNA-GUIDED DNA ENDONUCLEASE INSQ-RELATED"/>
    <property type="match status" value="1"/>
</dbReference>
<evidence type="ECO:0000313" key="12">
    <source>
        <dbReference type="Proteomes" id="UP000196649"/>
    </source>
</evidence>
<proteinExistence type="inferred from homology"/>
<dbReference type="Proteomes" id="UP000196649">
    <property type="component" value="Unassembled WGS sequence"/>
</dbReference>
<evidence type="ECO:0000259" key="8">
    <source>
        <dbReference type="Pfam" id="PF01385"/>
    </source>
</evidence>
<protein>
    <submittedName>
        <fullName evidence="11">Putative transposase InsQ for insertion sequence element IS609</fullName>
    </submittedName>
</protein>
<dbReference type="InterPro" id="IPR001959">
    <property type="entry name" value="Transposase"/>
</dbReference>
<evidence type="ECO:0000259" key="10">
    <source>
        <dbReference type="Pfam" id="PF12323"/>
    </source>
</evidence>
<evidence type="ECO:0000256" key="5">
    <source>
        <dbReference type="ARBA" id="ARBA00022833"/>
    </source>
</evidence>
<comment type="similarity">
    <text evidence="2">In the N-terminal section; belongs to the transposase 2 family.</text>
</comment>
<dbReference type="GO" id="GO:0046872">
    <property type="term" value="F:metal ion binding"/>
    <property type="evidence" value="ECO:0007669"/>
    <property type="project" value="UniProtKB-KW"/>
</dbReference>
<keyword evidence="5" id="KW-0862">Zinc</keyword>
<dbReference type="Pfam" id="PF01385">
    <property type="entry name" value="OrfB_IS605"/>
    <property type="match status" value="1"/>
</dbReference>
<dbReference type="PANTHER" id="PTHR30405">
    <property type="entry name" value="TRANSPOSASE"/>
    <property type="match status" value="1"/>
</dbReference>
<dbReference type="NCBIfam" id="NF040570">
    <property type="entry name" value="guided_TnpB"/>
    <property type="match status" value="1"/>
</dbReference>
<keyword evidence="4" id="KW-0479">Metal-binding</keyword>
<sequence length="391" mass="46177">MCMVLKGLKLRIYPNDYQKELIDLNFGANRFVWNNMLDMMIKRHENNPDLKALKAFDLNYILTAFKREHIWLKKAESTSLQVTNKDLFEAYRGFFSKKRKFPRFKSKKFPKQSYQSKFVKNNVEIIDSSYIKLPKLGVMKYKNKKSIPSIIKYVTIRKSLTNKYYAILTVDEDLKKLPKTSKSVGIDMGVSDLVICSNGRKYKTIRFDKKLAKKKHYWEKRLARRRTQALKDIQYKKEFGLVDPKPLEQYINYTKAKLMVAKYSEKIANQRKDYLHKITRELVENNDMIVIEDLKTKNLLKNHKLSRAIANQSWRALRLMLEYKCEWYGKKLLIVNPFKTSQICSNCGYDDGKHGLDIREWDCPNCSTHHDRDINASKNILNIGLEQALVK</sequence>
<evidence type="ECO:0000256" key="2">
    <source>
        <dbReference type="ARBA" id="ARBA00011044"/>
    </source>
</evidence>
<evidence type="ECO:0000256" key="6">
    <source>
        <dbReference type="ARBA" id="ARBA00023125"/>
    </source>
</evidence>
<dbReference type="Pfam" id="PF07282">
    <property type="entry name" value="Cas12f1-like_TNB"/>
    <property type="match status" value="1"/>
</dbReference>
<keyword evidence="3" id="KW-0815">Transposition</keyword>
<dbReference type="AlphaFoldDB" id="A0A210P662"/>
<evidence type="ECO:0000313" key="11">
    <source>
        <dbReference type="EMBL" id="OWF31978.1"/>
    </source>
</evidence>
<dbReference type="GO" id="GO:0003677">
    <property type="term" value="F:DNA binding"/>
    <property type="evidence" value="ECO:0007669"/>
    <property type="project" value="UniProtKB-KW"/>
</dbReference>
<dbReference type="InterPro" id="IPR021027">
    <property type="entry name" value="Transposase_put_HTH"/>
</dbReference>
<evidence type="ECO:0000256" key="3">
    <source>
        <dbReference type="ARBA" id="ARBA00022578"/>
    </source>
</evidence>
<dbReference type="GO" id="GO:0006310">
    <property type="term" value="P:DNA recombination"/>
    <property type="evidence" value="ECO:0007669"/>
    <property type="project" value="UniProtKB-KW"/>
</dbReference>
<comment type="caution">
    <text evidence="11">The sequence shown here is derived from an EMBL/GenBank/DDBJ whole genome shotgun (WGS) entry which is preliminary data.</text>
</comment>
<dbReference type="InterPro" id="IPR051399">
    <property type="entry name" value="RNA-guided_DNA_endo/Transpos"/>
</dbReference>
<evidence type="ECO:0000256" key="7">
    <source>
        <dbReference type="ARBA" id="ARBA00023172"/>
    </source>
</evidence>
<dbReference type="GO" id="GO:0032196">
    <property type="term" value="P:transposition"/>
    <property type="evidence" value="ECO:0007669"/>
    <property type="project" value="UniProtKB-KW"/>
</dbReference>
<evidence type="ECO:0000256" key="4">
    <source>
        <dbReference type="ARBA" id="ARBA00022723"/>
    </source>
</evidence>
<keyword evidence="6" id="KW-0238">DNA-binding</keyword>
<name>A0A210P662_9LACO</name>
<gene>
    <name evidence="11" type="ORF">LKACC12383_02496</name>
</gene>